<evidence type="ECO:0000313" key="9">
    <source>
        <dbReference type="EMBL" id="KAI1727952.1"/>
    </source>
</evidence>
<dbReference type="EMBL" id="JAKKPZ010000001">
    <property type="protein sequence ID" value="KAI1727952.1"/>
    <property type="molecule type" value="Genomic_DNA"/>
</dbReference>
<evidence type="ECO:0000256" key="5">
    <source>
        <dbReference type="PROSITE-ProRule" id="PRU00042"/>
    </source>
</evidence>
<keyword evidence="2" id="KW-0805">Transcription regulation</keyword>
<feature type="compositionally biased region" description="Polar residues" evidence="6">
    <location>
        <begin position="247"/>
        <end position="262"/>
    </location>
</feature>
<dbReference type="GO" id="GO:0006325">
    <property type="term" value="P:chromatin organization"/>
    <property type="evidence" value="ECO:0007669"/>
    <property type="project" value="UniProtKB-KW"/>
</dbReference>
<evidence type="ECO:0000256" key="2">
    <source>
        <dbReference type="ARBA" id="ARBA00023015"/>
    </source>
</evidence>
<dbReference type="AlphaFoldDB" id="A0AAD4NGD3"/>
<evidence type="ECO:0000259" key="8">
    <source>
        <dbReference type="PROSITE" id="PS51526"/>
    </source>
</evidence>
<dbReference type="InterPro" id="IPR052406">
    <property type="entry name" value="Chromatin_Remodeling_Comp"/>
</dbReference>
<feature type="compositionally biased region" description="Polar residues" evidence="6">
    <location>
        <begin position="293"/>
        <end position="303"/>
    </location>
</feature>
<dbReference type="InterPro" id="IPR036388">
    <property type="entry name" value="WH-like_DNA-bd_sf"/>
</dbReference>
<feature type="compositionally biased region" description="Polar residues" evidence="6">
    <location>
        <begin position="345"/>
        <end position="361"/>
    </location>
</feature>
<dbReference type="PANTHER" id="PTHR22970">
    <property type="entry name" value="AT-RICH INTERACTIVE DOMAIN-CONTAINING PROTEIN 2"/>
    <property type="match status" value="1"/>
</dbReference>
<dbReference type="PANTHER" id="PTHR22970:SF14">
    <property type="entry name" value="AT-RICH INTERACTIVE DOMAIN-CONTAINING PROTEIN 2"/>
    <property type="match status" value="1"/>
</dbReference>
<keyword evidence="3" id="KW-0804">Transcription</keyword>
<keyword evidence="5" id="KW-0863">Zinc-finger</keyword>
<dbReference type="PROSITE" id="PS51526">
    <property type="entry name" value="RFX_DBD"/>
    <property type="match status" value="1"/>
</dbReference>
<dbReference type="Pfam" id="PF02257">
    <property type="entry name" value="RFX_DNA_binding"/>
    <property type="match status" value="1"/>
</dbReference>
<feature type="compositionally biased region" description="Basic and acidic residues" evidence="6">
    <location>
        <begin position="264"/>
        <end position="290"/>
    </location>
</feature>
<reference evidence="9" key="1">
    <citation type="submission" date="2022-01" db="EMBL/GenBank/DDBJ databases">
        <title>Genome Sequence Resource for Two Populations of Ditylenchus destructor, the Migratory Endoparasitic Phytonematode.</title>
        <authorList>
            <person name="Zhang H."/>
            <person name="Lin R."/>
            <person name="Xie B."/>
        </authorList>
    </citation>
    <scope>NUCLEOTIDE SEQUENCE</scope>
    <source>
        <strain evidence="9">BazhouSP</strain>
    </source>
</reference>
<dbReference type="PROSITE" id="PS50157">
    <property type="entry name" value="ZINC_FINGER_C2H2_2"/>
    <property type="match status" value="1"/>
</dbReference>
<feature type="compositionally biased region" description="Acidic residues" evidence="6">
    <location>
        <begin position="427"/>
        <end position="437"/>
    </location>
</feature>
<feature type="compositionally biased region" description="Low complexity" evidence="6">
    <location>
        <begin position="329"/>
        <end position="344"/>
    </location>
</feature>
<dbReference type="GO" id="GO:0003677">
    <property type="term" value="F:DNA binding"/>
    <property type="evidence" value="ECO:0007669"/>
    <property type="project" value="UniProtKB-KW"/>
</dbReference>
<keyword evidence="4" id="KW-0539">Nucleus</keyword>
<dbReference type="SMART" id="SM00355">
    <property type="entry name" value="ZnF_C2H2"/>
    <property type="match status" value="2"/>
</dbReference>
<keyword evidence="5" id="KW-0862">Zinc</keyword>
<dbReference type="InterPro" id="IPR003150">
    <property type="entry name" value="DNA-bd_RFX"/>
</dbReference>
<keyword evidence="10" id="KW-1185">Reference proteome</keyword>
<keyword evidence="1" id="KW-0156">Chromatin regulator</keyword>
<dbReference type="GO" id="GO:0008270">
    <property type="term" value="F:zinc ion binding"/>
    <property type="evidence" value="ECO:0007669"/>
    <property type="project" value="UniProtKB-KW"/>
</dbReference>
<feature type="domain" description="RFX-type winged-helix" evidence="8">
    <location>
        <begin position="28"/>
        <end position="111"/>
    </location>
</feature>
<protein>
    <submittedName>
        <fullName evidence="9">RFX DNA-binding domain-containing protein</fullName>
    </submittedName>
</protein>
<gene>
    <name evidence="9" type="ORF">DdX_00095</name>
</gene>
<feature type="region of interest" description="Disordered" evidence="6">
    <location>
        <begin position="417"/>
        <end position="439"/>
    </location>
</feature>
<comment type="caution">
    <text evidence="9">The sequence shown here is derived from an EMBL/GenBank/DDBJ whole genome shotgun (WGS) entry which is preliminary data.</text>
</comment>
<evidence type="ECO:0000256" key="4">
    <source>
        <dbReference type="ARBA" id="ARBA00023242"/>
    </source>
</evidence>
<feature type="domain" description="C2H2-type" evidence="7">
    <location>
        <begin position="388"/>
        <end position="418"/>
    </location>
</feature>
<keyword evidence="5" id="KW-0479">Metal-binding</keyword>
<keyword evidence="9" id="KW-0238">DNA-binding</keyword>
<feature type="region of interest" description="Disordered" evidence="6">
    <location>
        <begin position="210"/>
        <end position="362"/>
    </location>
</feature>
<evidence type="ECO:0000256" key="3">
    <source>
        <dbReference type="ARBA" id="ARBA00023163"/>
    </source>
</evidence>
<dbReference type="Proteomes" id="UP001201812">
    <property type="component" value="Unassembled WGS sequence"/>
</dbReference>
<evidence type="ECO:0000256" key="6">
    <source>
        <dbReference type="SAM" id="MobiDB-lite"/>
    </source>
</evidence>
<feature type="region of interest" description="Disordered" evidence="6">
    <location>
        <begin position="1"/>
        <end position="23"/>
    </location>
</feature>
<evidence type="ECO:0000313" key="10">
    <source>
        <dbReference type="Proteomes" id="UP001201812"/>
    </source>
</evidence>
<dbReference type="Gene3D" id="1.10.10.10">
    <property type="entry name" value="Winged helix-like DNA-binding domain superfamily/Winged helix DNA-binding domain"/>
    <property type="match status" value="1"/>
</dbReference>
<proteinExistence type="predicted"/>
<dbReference type="PROSITE" id="PS00028">
    <property type="entry name" value="ZINC_FINGER_C2H2_1"/>
    <property type="match status" value="1"/>
</dbReference>
<dbReference type="InterPro" id="IPR013087">
    <property type="entry name" value="Znf_C2H2_type"/>
</dbReference>
<dbReference type="GO" id="GO:0006355">
    <property type="term" value="P:regulation of DNA-templated transcription"/>
    <property type="evidence" value="ECO:0007669"/>
    <property type="project" value="InterPro"/>
</dbReference>
<evidence type="ECO:0000256" key="1">
    <source>
        <dbReference type="ARBA" id="ARBA00022853"/>
    </source>
</evidence>
<sequence length="634" mass="69699">MNPPPRGNSPIHSSAVPSKEETKLERMTKDWVREHCQPDPNSTANRGEMYAHYVEYMQSHNMLSGSLQMFINQLKACYPSVIINHSPGCSVHMVEGISFSIAALSDLSKPAQNLAAQHPLMQQMLSSPTTSAVSTSTPNVLNGHSEVASKAPVKREINDIDSQLDALSQEVAENATSQQRTVTVPTNYSSKSISCYPHKLNGELRLINGVDTNENSKESETKETNSDINGTRSHRNNDQNMIKIDQKSGNETTNSNEISAESQIKAEKQSAGEAMEKIRNNTETPPKEPPKNGTDTPVSTLGSKGQKKRNGSSAINGTPKSGSKKPKLSSKTPSSTSLSSASTANESALQPPKVSTTQSMPSAAPNAQARYIVVDNVVASTSAPPPEFMCEWDGCGRFFHNGAAMLYHNTHDHLNRPSVRRKRALSSDDEETEEDDHDNAVKDDTLIVCRWPSCDGTPRSKWSMVTHLQDHHCSDAHLHASLRKRREMGHYNYLAYIRQQLDKAKEMIQHPGYSRFAAIEAIRRHAFSYLPKDITDDSEGPVTRSMRLTSSLILRNIARHSVEGRRKIRKHEAHLSWMALSRMESSAALAQCLGELAAHSAASSSNIAHDSAFTISTSIDSELSDQSQVPDVET</sequence>
<name>A0AAD4NGD3_9BILA</name>
<accession>A0AAD4NGD3</accession>
<evidence type="ECO:0000259" key="7">
    <source>
        <dbReference type="PROSITE" id="PS50157"/>
    </source>
</evidence>
<organism evidence="9 10">
    <name type="scientific">Ditylenchus destructor</name>
    <dbReference type="NCBI Taxonomy" id="166010"/>
    <lineage>
        <taxon>Eukaryota</taxon>
        <taxon>Metazoa</taxon>
        <taxon>Ecdysozoa</taxon>
        <taxon>Nematoda</taxon>
        <taxon>Chromadorea</taxon>
        <taxon>Rhabditida</taxon>
        <taxon>Tylenchina</taxon>
        <taxon>Tylenchomorpha</taxon>
        <taxon>Sphaerularioidea</taxon>
        <taxon>Anguinidae</taxon>
        <taxon>Anguininae</taxon>
        <taxon>Ditylenchus</taxon>
    </lineage>
</organism>
<feature type="compositionally biased region" description="Basic and acidic residues" evidence="6">
    <location>
        <begin position="214"/>
        <end position="225"/>
    </location>
</feature>